<evidence type="ECO:0000256" key="6">
    <source>
        <dbReference type="ARBA" id="ARBA00022679"/>
    </source>
</evidence>
<dbReference type="InterPro" id="IPR007110">
    <property type="entry name" value="Ig-like_dom"/>
</dbReference>
<evidence type="ECO:0000256" key="13">
    <source>
        <dbReference type="ARBA" id="ARBA00022840"/>
    </source>
</evidence>
<evidence type="ECO:0000256" key="2">
    <source>
        <dbReference type="ARBA" id="ARBA00011902"/>
    </source>
</evidence>
<keyword evidence="12" id="KW-0899">Viral immunoevasion</keyword>
<keyword evidence="16" id="KW-0829">Tyrosine-protein kinase</keyword>
<keyword evidence="12" id="KW-0945">Host-virus interaction</keyword>
<accession>A0A8J2RNN9</accession>
<dbReference type="SMART" id="SM00409">
    <property type="entry name" value="IG"/>
    <property type="match status" value="3"/>
</dbReference>
<dbReference type="InterPro" id="IPR036179">
    <property type="entry name" value="Ig-like_dom_sf"/>
</dbReference>
<evidence type="ECO:0000256" key="3">
    <source>
        <dbReference type="ARBA" id="ARBA00022518"/>
    </source>
</evidence>
<feature type="signal peptide" evidence="26">
    <location>
        <begin position="1"/>
        <end position="30"/>
    </location>
</feature>
<keyword evidence="13" id="KW-0067">ATP-binding</keyword>
<evidence type="ECO:0000256" key="14">
    <source>
        <dbReference type="ARBA" id="ARBA00022989"/>
    </source>
</evidence>
<feature type="chain" id="PRO_5035156100" description="Soluble interferon alpha/beta receptor OPG204" evidence="26">
    <location>
        <begin position="31"/>
        <end position="445"/>
    </location>
</feature>
<keyword evidence="29" id="KW-1185">Reference proteome</keyword>
<dbReference type="EC" id="2.7.10.1" evidence="2"/>
<keyword evidence="20" id="KW-0922">Interferon antiviral system evasion</keyword>
<dbReference type="InterPro" id="IPR003598">
    <property type="entry name" value="Ig_sub2"/>
</dbReference>
<dbReference type="Pfam" id="PF13927">
    <property type="entry name" value="Ig_3"/>
    <property type="match status" value="2"/>
</dbReference>
<name>A0A8J2RNN9_9CRUS</name>
<keyword evidence="12" id="KW-1114">Inhibition of host interferon signaling pathway by virus</keyword>
<keyword evidence="3" id="KW-0244">Early protein</keyword>
<evidence type="ECO:0000256" key="17">
    <source>
        <dbReference type="ARBA" id="ARBA00023157"/>
    </source>
</evidence>
<dbReference type="GO" id="GO:0004714">
    <property type="term" value="F:transmembrane receptor protein tyrosine kinase activity"/>
    <property type="evidence" value="ECO:0007669"/>
    <property type="project" value="UniProtKB-EC"/>
</dbReference>
<feature type="domain" description="Ig-like" evidence="27">
    <location>
        <begin position="289"/>
        <end position="387"/>
    </location>
</feature>
<gene>
    <name evidence="28" type="ORF">DGAL_LOCUS9198</name>
</gene>
<dbReference type="Proteomes" id="UP000789390">
    <property type="component" value="Unassembled WGS sequence"/>
</dbReference>
<evidence type="ECO:0000256" key="18">
    <source>
        <dbReference type="ARBA" id="ARBA00023170"/>
    </source>
</evidence>
<evidence type="ECO:0000256" key="8">
    <source>
        <dbReference type="ARBA" id="ARBA00022729"/>
    </source>
</evidence>
<evidence type="ECO:0000313" key="28">
    <source>
        <dbReference type="EMBL" id="CAH0106050.1"/>
    </source>
</evidence>
<dbReference type="InterPro" id="IPR013783">
    <property type="entry name" value="Ig-like_fold"/>
</dbReference>
<dbReference type="AlphaFoldDB" id="A0A8J2RNN9"/>
<dbReference type="PANTHER" id="PTHR11890">
    <property type="entry name" value="INTERLEUKIN-1 RECEPTOR FAMILY MEMBER"/>
    <property type="match status" value="1"/>
</dbReference>
<evidence type="ECO:0000259" key="27">
    <source>
        <dbReference type="PROSITE" id="PS50835"/>
    </source>
</evidence>
<evidence type="ECO:0000313" key="29">
    <source>
        <dbReference type="Proteomes" id="UP000789390"/>
    </source>
</evidence>
<feature type="domain" description="Ig-like" evidence="27">
    <location>
        <begin position="187"/>
        <end position="280"/>
    </location>
</feature>
<keyword evidence="15 25" id="KW-0472">Membrane</keyword>
<evidence type="ECO:0000256" key="5">
    <source>
        <dbReference type="ARBA" id="ARBA00022632"/>
    </source>
</evidence>
<evidence type="ECO:0000256" key="15">
    <source>
        <dbReference type="ARBA" id="ARBA00023136"/>
    </source>
</evidence>
<dbReference type="GO" id="GO:0005524">
    <property type="term" value="F:ATP binding"/>
    <property type="evidence" value="ECO:0007669"/>
    <property type="project" value="UniProtKB-KW"/>
</dbReference>
<comment type="function">
    <text evidence="24">Counteracts the antiviral effects of host IFN-alpha/beta and key IFN-inducible proteins involved in viral RNA degradation suxh as host OAS1. Acts as a soluble IFN-alpha receptor and thus inhibits the interaction between host IFN-alpha and its receptor.</text>
</comment>
<dbReference type="GO" id="GO:0039502">
    <property type="term" value="P:symbiont-mediated suppression of host type I interferon-mediated signaling pathway"/>
    <property type="evidence" value="ECO:0007669"/>
    <property type="project" value="UniProtKB-KW"/>
</dbReference>
<keyword evidence="19" id="KW-0325">Glycoprotein</keyword>
<dbReference type="FunFam" id="2.60.40.10:FF:000020">
    <property type="entry name" value="Fibroblast growth factor receptor"/>
    <property type="match status" value="1"/>
</dbReference>
<evidence type="ECO:0000256" key="26">
    <source>
        <dbReference type="SAM" id="SignalP"/>
    </source>
</evidence>
<dbReference type="InterPro" id="IPR015621">
    <property type="entry name" value="IL-1_rcpt_fam"/>
</dbReference>
<evidence type="ECO:0000256" key="19">
    <source>
        <dbReference type="ARBA" id="ARBA00023180"/>
    </source>
</evidence>
<evidence type="ECO:0000256" key="25">
    <source>
        <dbReference type="SAM" id="Phobius"/>
    </source>
</evidence>
<protein>
    <recommendedName>
        <fullName evidence="23">Soluble interferon alpha/beta receptor OPG204</fullName>
        <ecNumber evidence="2">2.7.10.1</ecNumber>
    </recommendedName>
</protein>
<keyword evidence="6" id="KW-0808">Transferase</keyword>
<evidence type="ECO:0000256" key="9">
    <source>
        <dbReference type="ARBA" id="ARBA00022737"/>
    </source>
</evidence>
<keyword evidence="4" id="KW-0597">Phosphoprotein</keyword>
<keyword evidence="18" id="KW-0675">Receptor</keyword>
<sequence>MGRLPRTTQLVSIFLFLISLLVSWISLTLAETTGQRTGESTKSNKIQAYQGDDAIFPCPQKFKLKKNNFHRSRIEWYQNGNLVDANILRRLRFSFRRNRIYIYDVHSDDKGVWAAVRPRSRNYNISIVGSSSKIKSGTWCNFTLEVLEDLEDGDLLSVGDATQMMEDSRQKEIVDVHSSSQRKPINPEFRRFQRRKKPQFIVKRNGESVTLKCPVHDSNRLYSTSVIDWRKDGEQIVRPITEKSGRSLTLETISKQDSGEYICVLSNLKGKSLNFTFQLSVLDVVPLKPKLLGMQNITVRFGETARLNCSMASQDHHLSTVEWLRQTSVNTTDDDSMPFQSSPFFEVLDVDYSGGKDRRILSIENVTHEDDGKYLCLVTNKNGKSVQSSWLIVDDARQTETLQDWLTVQVSMAGAVGGAIAITSIASLFILIRINKKRSRLERCG</sequence>
<comment type="subunit">
    <text evidence="22">Interacts with host IFNA1.</text>
</comment>
<evidence type="ECO:0000256" key="23">
    <source>
        <dbReference type="ARBA" id="ARBA00041012"/>
    </source>
</evidence>
<dbReference type="PANTHER" id="PTHR11890:SF44">
    <property type="entry name" value="X-LINKED INTERLEUKIN-1 RECEPTOR ACCESSORY PROTEIN-LIKE 2"/>
    <property type="match status" value="1"/>
</dbReference>
<evidence type="ECO:0000256" key="24">
    <source>
        <dbReference type="ARBA" id="ARBA00045444"/>
    </source>
</evidence>
<evidence type="ECO:0000256" key="22">
    <source>
        <dbReference type="ARBA" id="ARBA00038761"/>
    </source>
</evidence>
<keyword evidence="10" id="KW-0547">Nucleotide-binding</keyword>
<reference evidence="28" key="1">
    <citation type="submission" date="2021-11" db="EMBL/GenBank/DDBJ databases">
        <authorList>
            <person name="Schell T."/>
        </authorList>
    </citation>
    <scope>NUCLEOTIDE SEQUENCE</scope>
    <source>
        <strain evidence="28">M5</strain>
    </source>
</reference>
<organism evidence="28 29">
    <name type="scientific">Daphnia galeata</name>
    <dbReference type="NCBI Taxonomy" id="27404"/>
    <lineage>
        <taxon>Eukaryota</taxon>
        <taxon>Metazoa</taxon>
        <taxon>Ecdysozoa</taxon>
        <taxon>Arthropoda</taxon>
        <taxon>Crustacea</taxon>
        <taxon>Branchiopoda</taxon>
        <taxon>Diplostraca</taxon>
        <taxon>Cladocera</taxon>
        <taxon>Anomopoda</taxon>
        <taxon>Daphniidae</taxon>
        <taxon>Daphnia</taxon>
    </lineage>
</organism>
<dbReference type="SUPFAM" id="SSF48726">
    <property type="entry name" value="Immunoglobulin"/>
    <property type="match status" value="3"/>
</dbReference>
<evidence type="ECO:0000256" key="21">
    <source>
        <dbReference type="ARBA" id="ARBA00023319"/>
    </source>
</evidence>
<keyword evidence="21" id="KW-0393">Immunoglobulin domain</keyword>
<dbReference type="Gene3D" id="2.60.40.10">
    <property type="entry name" value="Immunoglobulins"/>
    <property type="match status" value="3"/>
</dbReference>
<evidence type="ECO:0000256" key="7">
    <source>
        <dbReference type="ARBA" id="ARBA00022692"/>
    </source>
</evidence>
<keyword evidence="7 25" id="KW-0812">Transmembrane</keyword>
<keyword evidence="17" id="KW-1015">Disulfide bond</keyword>
<keyword evidence="5" id="KW-1090">Inhibition of host innate immune response by virus</keyword>
<keyword evidence="11" id="KW-0418">Kinase</keyword>
<feature type="transmembrane region" description="Helical" evidence="25">
    <location>
        <begin position="412"/>
        <end position="432"/>
    </location>
</feature>
<proteinExistence type="predicted"/>
<dbReference type="GO" id="GO:0016020">
    <property type="term" value="C:membrane"/>
    <property type="evidence" value="ECO:0007669"/>
    <property type="project" value="UniProtKB-SubCell"/>
</dbReference>
<keyword evidence="14 25" id="KW-1133">Transmembrane helix</keyword>
<evidence type="ECO:0000256" key="1">
    <source>
        <dbReference type="ARBA" id="ARBA00004167"/>
    </source>
</evidence>
<dbReference type="OrthoDB" id="6019866at2759"/>
<dbReference type="EMBL" id="CAKKLH010000212">
    <property type="protein sequence ID" value="CAH0106050.1"/>
    <property type="molecule type" value="Genomic_DNA"/>
</dbReference>
<keyword evidence="8 26" id="KW-0732">Signal</keyword>
<evidence type="ECO:0000256" key="11">
    <source>
        <dbReference type="ARBA" id="ARBA00022777"/>
    </source>
</evidence>
<evidence type="ECO:0000256" key="20">
    <source>
        <dbReference type="ARBA" id="ARBA00023258"/>
    </source>
</evidence>
<dbReference type="PROSITE" id="PS50835">
    <property type="entry name" value="IG_LIKE"/>
    <property type="match status" value="2"/>
</dbReference>
<evidence type="ECO:0000256" key="16">
    <source>
        <dbReference type="ARBA" id="ARBA00023137"/>
    </source>
</evidence>
<dbReference type="InterPro" id="IPR003599">
    <property type="entry name" value="Ig_sub"/>
</dbReference>
<evidence type="ECO:0000256" key="4">
    <source>
        <dbReference type="ARBA" id="ARBA00022553"/>
    </source>
</evidence>
<comment type="subcellular location">
    <subcellularLocation>
        <location evidence="1">Membrane</location>
        <topology evidence="1">Single-pass membrane protein</topology>
    </subcellularLocation>
</comment>
<comment type="caution">
    <text evidence="28">The sequence shown here is derived from an EMBL/GenBank/DDBJ whole genome shotgun (WGS) entry which is preliminary data.</text>
</comment>
<keyword evidence="9" id="KW-0677">Repeat</keyword>
<evidence type="ECO:0000256" key="12">
    <source>
        <dbReference type="ARBA" id="ARBA00022830"/>
    </source>
</evidence>
<dbReference type="SMART" id="SM00408">
    <property type="entry name" value="IGc2"/>
    <property type="match status" value="2"/>
</dbReference>
<evidence type="ECO:0000256" key="10">
    <source>
        <dbReference type="ARBA" id="ARBA00022741"/>
    </source>
</evidence>